<feature type="compositionally biased region" description="Basic and acidic residues" evidence="5">
    <location>
        <begin position="65"/>
        <end position="79"/>
    </location>
</feature>
<feature type="domain" description="RRM" evidence="6">
    <location>
        <begin position="378"/>
        <end position="458"/>
    </location>
</feature>
<dbReference type="PROSITE" id="PS50102">
    <property type="entry name" value="RRM"/>
    <property type="match status" value="2"/>
</dbReference>
<keyword evidence="1" id="KW-0507">mRNA processing</keyword>
<evidence type="ECO:0000256" key="5">
    <source>
        <dbReference type="SAM" id="MobiDB-lite"/>
    </source>
</evidence>
<protein>
    <recommendedName>
        <fullName evidence="6">RRM domain-containing protein</fullName>
    </recommendedName>
</protein>
<feature type="region of interest" description="Disordered" evidence="5">
    <location>
        <begin position="217"/>
        <end position="245"/>
    </location>
</feature>
<feature type="region of interest" description="Disordered" evidence="5">
    <location>
        <begin position="1"/>
        <end position="142"/>
    </location>
</feature>
<feature type="compositionally biased region" description="Gly residues" evidence="5">
    <location>
        <begin position="130"/>
        <end position="139"/>
    </location>
</feature>
<feature type="compositionally biased region" description="Basic and acidic residues" evidence="5">
    <location>
        <begin position="108"/>
        <end position="128"/>
    </location>
</feature>
<feature type="compositionally biased region" description="Gly residues" evidence="5">
    <location>
        <begin position="82"/>
        <end position="91"/>
    </location>
</feature>
<gene>
    <name evidence="7" type="ORF">ACHAW5_001438</name>
</gene>
<proteinExistence type="predicted"/>
<dbReference type="GO" id="GO:0003723">
    <property type="term" value="F:RNA binding"/>
    <property type="evidence" value="ECO:0007669"/>
    <property type="project" value="UniProtKB-UniRule"/>
</dbReference>
<name>A0ABD3N1G4_9STRA</name>
<evidence type="ECO:0000313" key="8">
    <source>
        <dbReference type="Proteomes" id="UP001530315"/>
    </source>
</evidence>
<dbReference type="PANTHER" id="PTHR23139">
    <property type="entry name" value="RNA-BINDING PROTEIN"/>
    <property type="match status" value="1"/>
</dbReference>
<dbReference type="SUPFAM" id="SSF54928">
    <property type="entry name" value="RNA-binding domain, RBD"/>
    <property type="match status" value="2"/>
</dbReference>
<dbReference type="InterPro" id="IPR000504">
    <property type="entry name" value="RRM_dom"/>
</dbReference>
<keyword evidence="3" id="KW-0508">mRNA splicing</keyword>
<evidence type="ECO:0000256" key="4">
    <source>
        <dbReference type="PROSITE-ProRule" id="PRU00176"/>
    </source>
</evidence>
<accession>A0ABD3N1G4</accession>
<feature type="compositionally biased region" description="Gly residues" evidence="5">
    <location>
        <begin position="43"/>
        <end position="56"/>
    </location>
</feature>
<feature type="domain" description="RRM" evidence="6">
    <location>
        <begin position="248"/>
        <end position="344"/>
    </location>
</feature>
<evidence type="ECO:0000259" key="6">
    <source>
        <dbReference type="PROSITE" id="PS50102"/>
    </source>
</evidence>
<dbReference type="InterPro" id="IPR035979">
    <property type="entry name" value="RBD_domain_sf"/>
</dbReference>
<dbReference type="AlphaFoldDB" id="A0ABD3N1G4"/>
<evidence type="ECO:0000256" key="1">
    <source>
        <dbReference type="ARBA" id="ARBA00022664"/>
    </source>
</evidence>
<feature type="region of interest" description="Disordered" evidence="5">
    <location>
        <begin position="164"/>
        <end position="188"/>
    </location>
</feature>
<reference evidence="7 8" key="1">
    <citation type="submission" date="2024-10" db="EMBL/GenBank/DDBJ databases">
        <title>Updated reference genomes for cyclostephanoid diatoms.</title>
        <authorList>
            <person name="Roberts W.R."/>
            <person name="Alverson A.J."/>
        </authorList>
    </citation>
    <scope>NUCLEOTIDE SEQUENCE [LARGE SCALE GENOMIC DNA]</scope>
    <source>
        <strain evidence="7 8">AJA276-08</strain>
    </source>
</reference>
<feature type="region of interest" description="Disordered" evidence="5">
    <location>
        <begin position="771"/>
        <end position="792"/>
    </location>
</feature>
<dbReference type="Proteomes" id="UP001530315">
    <property type="component" value="Unassembled WGS sequence"/>
</dbReference>
<evidence type="ECO:0000256" key="2">
    <source>
        <dbReference type="ARBA" id="ARBA00022884"/>
    </source>
</evidence>
<dbReference type="InterPro" id="IPR012677">
    <property type="entry name" value="Nucleotide-bd_a/b_plait_sf"/>
</dbReference>
<dbReference type="Pfam" id="PF00076">
    <property type="entry name" value="RRM_1"/>
    <property type="match status" value="1"/>
</dbReference>
<evidence type="ECO:0000313" key="7">
    <source>
        <dbReference type="EMBL" id="KAL3768051.1"/>
    </source>
</evidence>
<comment type="caution">
    <text evidence="7">The sequence shown here is derived from an EMBL/GenBank/DDBJ whole genome shotgun (WGS) entry which is preliminary data.</text>
</comment>
<dbReference type="FunFam" id="3.30.70.330:FF:000097">
    <property type="entry name" value="U2 snRNP auxiliary factor large subunit"/>
    <property type="match status" value="1"/>
</dbReference>
<dbReference type="CDD" id="cd12231">
    <property type="entry name" value="RRM2_U2AF65"/>
    <property type="match status" value="1"/>
</dbReference>
<keyword evidence="2 4" id="KW-0694">RNA-binding</keyword>
<dbReference type="GO" id="GO:0006397">
    <property type="term" value="P:mRNA processing"/>
    <property type="evidence" value="ECO:0007669"/>
    <property type="project" value="UniProtKB-KW"/>
</dbReference>
<dbReference type="EMBL" id="JALLAZ020001688">
    <property type="protein sequence ID" value="KAL3768051.1"/>
    <property type="molecule type" value="Genomic_DNA"/>
</dbReference>
<dbReference type="GO" id="GO:0008380">
    <property type="term" value="P:RNA splicing"/>
    <property type="evidence" value="ECO:0007669"/>
    <property type="project" value="UniProtKB-KW"/>
</dbReference>
<dbReference type="Gene3D" id="3.30.70.330">
    <property type="match status" value="3"/>
</dbReference>
<evidence type="ECO:0000256" key="3">
    <source>
        <dbReference type="ARBA" id="ARBA00023187"/>
    </source>
</evidence>
<dbReference type="SMART" id="SM00360">
    <property type="entry name" value="RRM"/>
    <property type="match status" value="3"/>
</dbReference>
<dbReference type="CDD" id="cd12232">
    <property type="entry name" value="RRM3_U2AF65"/>
    <property type="match status" value="1"/>
</dbReference>
<keyword evidence="8" id="KW-1185">Reference proteome</keyword>
<organism evidence="7 8">
    <name type="scientific">Stephanodiscus triporus</name>
    <dbReference type="NCBI Taxonomy" id="2934178"/>
    <lineage>
        <taxon>Eukaryota</taxon>
        <taxon>Sar</taxon>
        <taxon>Stramenopiles</taxon>
        <taxon>Ochrophyta</taxon>
        <taxon>Bacillariophyta</taxon>
        <taxon>Coscinodiscophyceae</taxon>
        <taxon>Thalassiosirophycidae</taxon>
        <taxon>Stephanodiscales</taxon>
        <taxon>Stephanodiscaceae</taxon>
        <taxon>Stephanodiscus</taxon>
    </lineage>
</organism>
<sequence>MSALGRGRGVNVNKPAWLVQKEREDATSGSGVGLDHDAVGERTNGGGGGGSLGGGVVDDAYIDGRYADADGGSEERDQFGRLMGGRRGGGPDAADEHGRGGWRPSLVGDKRRGGGGRRGDDRRDDRRSRGGGGVGGGGPWSSDRLIPSSAVYFWSYKEERDWVDDRRRARRSRRTKFDVEPTPEQLAEDEARAALEASHAVGMRVGGLAAGATGANIGLNAQGQRPPPSSSSSSSSSITQPQQTRHARRLYIGNVPDLSEDEVHAFFRDAIRDSIVLDPSANPNAALHRAQYVDSDPIISVYINRERRFVFLEFKTMEITSACLALDGVDVMGQGKVKVKRPNDYNAALAPRINDDAAPRLDTARLGIVSPTVPDGPNKIFIGGLPYHLSEGQVLELLGAFGAVKAFHLVKQDNNAVTSKGYCFVEYSDPNITQVACMGLNGMDMGGGKQLSCRMASQQFSGGLMLHQGALEQQGGGAFGAPVAAPPIQASVVDGVDVDALLMAALGGVGGGLAAPTPMVGMVPGMANPAVGVGPMGAMMIQQQQQQPTGMLPGTQMGMYGMGMMSQQPQMQQMHQPQGLVVADPMAVANAAASALDAAFGGGALPPSPAVLAQQLAPAPTRILVLLNMVTDEDLATVDDHKMLEEEVREEVSRYGKLLSMKIPRPGEGYAPSAVKKIFLEYASPNDATSAERELKGRAFGPNVVDATYFGEEDYSRDDTGNEGMEMEEDPIPDAVRDILPVTLSRLAAGLPMHELGVIVKEAVACEDALSDNGRMSDEGGGGAPPPPPLSPLREPTMLRIPLLPTVYQPNGEPGREHVNYLESVDAMLSTEFTPPDRYFTVSALLGRLREPMNLPHPPNSRLHAHLSLAKSRKNDQELEERRRRLALEKQRALLLLDKDVAYHAEHPDTTALLALYKKISAHRTAAVFRKPVNPAEASCAR</sequence>